<evidence type="ECO:0000256" key="1">
    <source>
        <dbReference type="SAM" id="SignalP"/>
    </source>
</evidence>
<dbReference type="InterPro" id="IPR022121">
    <property type="entry name" value="Peptidase_M73_camelysin"/>
</dbReference>
<dbReference type="OrthoDB" id="3788361at2"/>
<keyword evidence="1" id="KW-0732">Signal</keyword>
<keyword evidence="3" id="KW-1185">Reference proteome</keyword>
<evidence type="ECO:0000313" key="2">
    <source>
        <dbReference type="EMBL" id="RNL57149.1"/>
    </source>
</evidence>
<evidence type="ECO:0000313" key="3">
    <source>
        <dbReference type="Proteomes" id="UP000273807"/>
    </source>
</evidence>
<name>A0A3N0C3J6_9MICC</name>
<accession>A0A3N0C3J6</accession>
<reference evidence="2 3" key="1">
    <citation type="submission" date="2018-10" db="EMBL/GenBank/DDBJ databases">
        <title>Genome sequencing of Arthrobacter oryzae TNB02.</title>
        <authorList>
            <person name="Cho Y.-J."/>
            <person name="Cho A."/>
            <person name="Kim O.-S."/>
        </authorList>
    </citation>
    <scope>NUCLEOTIDE SEQUENCE [LARGE SCALE GENOMIC DNA]</scope>
    <source>
        <strain evidence="2 3">TNB02</strain>
    </source>
</reference>
<proteinExistence type="predicted"/>
<dbReference type="Pfam" id="PF12389">
    <property type="entry name" value="Peptidase_M73"/>
    <property type="match status" value="1"/>
</dbReference>
<dbReference type="EMBL" id="RBED01000080">
    <property type="protein sequence ID" value="RNL57149.1"/>
    <property type="molecule type" value="Genomic_DNA"/>
</dbReference>
<dbReference type="Proteomes" id="UP000273807">
    <property type="component" value="Unassembled WGS sequence"/>
</dbReference>
<comment type="caution">
    <text evidence="2">The sequence shown here is derived from an EMBL/GenBank/DDBJ whole genome shotgun (WGS) entry which is preliminary data.</text>
</comment>
<feature type="signal peptide" evidence="1">
    <location>
        <begin position="1"/>
        <end position="20"/>
    </location>
</feature>
<evidence type="ECO:0008006" key="4">
    <source>
        <dbReference type="Google" id="ProtNLM"/>
    </source>
</evidence>
<protein>
    <recommendedName>
        <fullName evidence="4">Camelysin-like metallo-endopeptidase</fullName>
    </recommendedName>
</protein>
<organism evidence="2 3">
    <name type="scientific">Arthrobacter oryzae</name>
    <dbReference type="NCBI Taxonomy" id="409290"/>
    <lineage>
        <taxon>Bacteria</taxon>
        <taxon>Bacillati</taxon>
        <taxon>Actinomycetota</taxon>
        <taxon>Actinomycetes</taxon>
        <taxon>Micrococcales</taxon>
        <taxon>Micrococcaceae</taxon>
        <taxon>Arthrobacter</taxon>
    </lineage>
</organism>
<dbReference type="RefSeq" id="WP_123254848.1">
    <property type="nucleotide sequence ID" value="NZ_RBED01000080.1"/>
</dbReference>
<sequence length="206" mass="20508">MGLNLNSTSSKVLASAALLAAAAGVAGLGTYGGFTASTSASAPVKAATVNLASGENSRLNVAANGAIPGDTMQRAFTLVNNGDQDLTGITLTTAASPSSILDTDTQNGLQMKIESCPVAWTEAGVAPSYTYTCQGAGNPQITTVLASRAVAGSNLALSNLTSAVAGRTDFLRVTLSVPSGAGNEFQGKNSTIGFTFNAGVRAATNK</sequence>
<dbReference type="AlphaFoldDB" id="A0A3N0C3J6"/>
<feature type="chain" id="PRO_5039561840" description="Camelysin-like metallo-endopeptidase" evidence="1">
    <location>
        <begin position="21"/>
        <end position="206"/>
    </location>
</feature>
<gene>
    <name evidence="2" type="ORF">D7003_07555</name>
</gene>